<dbReference type="PANTHER" id="PTHR46560">
    <property type="entry name" value="CYPHER, ISOFORM B"/>
    <property type="match status" value="1"/>
</dbReference>
<protein>
    <submittedName>
        <fullName evidence="1">(salmon louse) hypothetical protein</fullName>
    </submittedName>
</protein>
<evidence type="ECO:0000313" key="1">
    <source>
        <dbReference type="EMBL" id="CAF2848058.1"/>
    </source>
</evidence>
<sequence length="439" mass="49208">MLGAILVILYISLNVVLSAIDVDDSGLLFRSFTNEELLFRAKRDTPILDNALTTSDWPVPPLTMASSLDTPHIKDIQVQCEKSRILVNIIFNRPFNGVIFSKGHFSNPDCVHVPPGSGLLNVAFAIKQNECGTSVSAGINEISGQPNPAGSYVENIIVVQFDPQVQDVFDQARKLRCTWYDFYEKTISFQPFQVENLNAITANFLGDNLQCWMQIQTGKGPYSSEVSGIVKIGQTLTMVMGIKDEENKFDMLVRNCVAHDGAREPIQLVDEQGCIVREKIMGDFQKIKNFGEAATVVSYAHFQAFKFPDSMNVHFQCIIQVCRFNCPLPNCPTSSNPYISKNLDQLPPVSLGQPLKYNNRQQLYQRIKRSNDDLEGLIATEGVLKDFGGLFKELVEEDMLPQDEDLCLSLLSFSASIIMLLLCVIDVISYYLDILFKFK</sequence>
<reference evidence="1" key="1">
    <citation type="submission" date="2021-02" db="EMBL/GenBank/DDBJ databases">
        <authorList>
            <person name="Bekaert M."/>
        </authorList>
    </citation>
    <scope>NUCLEOTIDE SEQUENCE</scope>
    <source>
        <strain evidence="1">IoA-00</strain>
    </source>
</reference>
<dbReference type="OrthoDB" id="10062424at2759"/>
<dbReference type="AlphaFoldDB" id="A0A7R8CKD6"/>
<dbReference type="PROSITE" id="PS51034">
    <property type="entry name" value="ZP_2"/>
    <property type="match status" value="1"/>
</dbReference>
<dbReference type="Pfam" id="PF25057">
    <property type="entry name" value="CUT_N"/>
    <property type="match status" value="1"/>
</dbReference>
<dbReference type="InterPro" id="IPR001507">
    <property type="entry name" value="ZP_dom"/>
</dbReference>
<dbReference type="Pfam" id="PF00100">
    <property type="entry name" value="Zona_pellucida"/>
    <property type="match status" value="1"/>
</dbReference>
<name>A0A7R8CKD6_LEPSM</name>
<dbReference type="EMBL" id="HG994593">
    <property type="protein sequence ID" value="CAF2848058.1"/>
    <property type="molecule type" value="Genomic_DNA"/>
</dbReference>
<keyword evidence="2" id="KW-1185">Reference proteome</keyword>
<dbReference type="InterPro" id="IPR056953">
    <property type="entry name" value="CUT_N"/>
</dbReference>
<dbReference type="InterPro" id="IPR055355">
    <property type="entry name" value="ZP-C"/>
</dbReference>
<dbReference type="SMART" id="SM00241">
    <property type="entry name" value="ZP"/>
    <property type="match status" value="1"/>
</dbReference>
<proteinExistence type="predicted"/>
<accession>A0A7R8CKD6</accession>
<dbReference type="Proteomes" id="UP000675881">
    <property type="component" value="Chromosome 14"/>
</dbReference>
<organism evidence="1 2">
    <name type="scientific">Lepeophtheirus salmonis</name>
    <name type="common">Salmon louse</name>
    <name type="synonym">Caligus salmonis</name>
    <dbReference type="NCBI Taxonomy" id="72036"/>
    <lineage>
        <taxon>Eukaryota</taxon>
        <taxon>Metazoa</taxon>
        <taxon>Ecdysozoa</taxon>
        <taxon>Arthropoda</taxon>
        <taxon>Crustacea</taxon>
        <taxon>Multicrustacea</taxon>
        <taxon>Hexanauplia</taxon>
        <taxon>Copepoda</taxon>
        <taxon>Siphonostomatoida</taxon>
        <taxon>Caligidae</taxon>
        <taxon>Lepeophtheirus</taxon>
    </lineage>
</organism>
<gene>
    <name evidence="1" type="ORF">LSAA_5057</name>
</gene>
<evidence type="ECO:0000313" key="2">
    <source>
        <dbReference type="Proteomes" id="UP000675881"/>
    </source>
</evidence>
<dbReference type="PANTHER" id="PTHR46560:SF2">
    <property type="entry name" value="DUSKY-LIKE, ISOFORM A"/>
    <property type="match status" value="1"/>
</dbReference>